<accession>A0A8J4HA16</accession>
<dbReference type="SMART" id="SM00754">
    <property type="entry name" value="CHRD"/>
    <property type="match status" value="1"/>
</dbReference>
<evidence type="ECO:0000313" key="2">
    <source>
        <dbReference type="EMBL" id="HGC42589.1"/>
    </source>
</evidence>
<dbReference type="Pfam" id="PF07452">
    <property type="entry name" value="CHRD"/>
    <property type="match status" value="1"/>
</dbReference>
<reference evidence="2" key="1">
    <citation type="journal article" date="2020" name="mSystems">
        <title>Genome- and Community-Level Interaction Insights into Carbon Utilization and Element Cycling Functions of Hydrothermarchaeota in Hydrothermal Sediment.</title>
        <authorList>
            <person name="Zhou Z."/>
            <person name="Liu Y."/>
            <person name="Xu W."/>
            <person name="Pan J."/>
            <person name="Luo Z.H."/>
            <person name="Li M."/>
        </authorList>
    </citation>
    <scope>NUCLEOTIDE SEQUENCE</scope>
    <source>
        <strain evidence="2">SpSt-997</strain>
    </source>
</reference>
<dbReference type="AlphaFoldDB" id="A0A8J4HA16"/>
<protein>
    <submittedName>
        <fullName evidence="2">CHRD domain-containing protein</fullName>
    </submittedName>
</protein>
<organism evidence="2">
    <name type="scientific">Acidicaldus sp</name>
    <dbReference type="NCBI Taxonomy" id="1872105"/>
    <lineage>
        <taxon>Bacteria</taxon>
        <taxon>Pseudomonadati</taxon>
        <taxon>Pseudomonadota</taxon>
        <taxon>Alphaproteobacteria</taxon>
        <taxon>Acetobacterales</taxon>
        <taxon>Acetobacteraceae</taxon>
        <taxon>Acidicaldus</taxon>
    </lineage>
</organism>
<sequence>MSFDVKLSGAEQVPPVETKGSGMAHLTYDAATRELTWMVTYENLSSPVTMAHFHGPAGKGKNAGVKLWISQKGSAVSGPISGKATLSAEDAKEMMAGDWYINIHTKDHPGGEIRGQVMPPAM</sequence>
<dbReference type="InterPro" id="IPR010895">
    <property type="entry name" value="CHRD"/>
</dbReference>
<evidence type="ECO:0000259" key="1">
    <source>
        <dbReference type="PROSITE" id="PS50933"/>
    </source>
</evidence>
<name>A0A8J4HA16_9PROT</name>
<proteinExistence type="predicted"/>
<gene>
    <name evidence="2" type="ORF">ENY07_05105</name>
</gene>
<dbReference type="EMBL" id="DTQM01000097">
    <property type="protein sequence ID" value="HGC42589.1"/>
    <property type="molecule type" value="Genomic_DNA"/>
</dbReference>
<feature type="domain" description="CHRD" evidence="1">
    <location>
        <begin position="1"/>
        <end position="122"/>
    </location>
</feature>
<comment type="caution">
    <text evidence="2">The sequence shown here is derived from an EMBL/GenBank/DDBJ whole genome shotgun (WGS) entry which is preliminary data.</text>
</comment>
<dbReference type="PROSITE" id="PS50933">
    <property type="entry name" value="CHRD"/>
    <property type="match status" value="1"/>
</dbReference>